<gene>
    <name evidence="2" type="ORF">BOKJ2_LOCUS727</name>
</gene>
<evidence type="ECO:0000259" key="1">
    <source>
        <dbReference type="Pfam" id="PF22600"/>
    </source>
</evidence>
<evidence type="ECO:0000313" key="2">
    <source>
        <dbReference type="EMBL" id="CAD5206043.1"/>
    </source>
</evidence>
<dbReference type="SUPFAM" id="SSF81301">
    <property type="entry name" value="Nucleotidyltransferase"/>
    <property type="match status" value="1"/>
</dbReference>
<dbReference type="Pfam" id="PF22600">
    <property type="entry name" value="MTPAP-like_central"/>
    <property type="match status" value="1"/>
</dbReference>
<dbReference type="PANTHER" id="PTHR12271:SF40">
    <property type="entry name" value="POLY(A) RNA POLYMERASE GLD2"/>
    <property type="match status" value="1"/>
</dbReference>
<dbReference type="Gene3D" id="3.30.460.10">
    <property type="entry name" value="Beta Polymerase, domain 2"/>
    <property type="match status" value="1"/>
</dbReference>
<dbReference type="InterPro" id="IPR054708">
    <property type="entry name" value="MTPAP-like_central"/>
</dbReference>
<name>A0A811JRW3_9BILA</name>
<dbReference type="Proteomes" id="UP000614601">
    <property type="component" value="Unassembled WGS sequence"/>
</dbReference>
<protein>
    <recommendedName>
        <fullName evidence="1">Poly(A) RNA polymerase mitochondrial-like central palm domain-containing protein</fullName>
    </recommendedName>
</protein>
<dbReference type="GO" id="GO:0031123">
    <property type="term" value="P:RNA 3'-end processing"/>
    <property type="evidence" value="ECO:0007669"/>
    <property type="project" value="TreeGrafter"/>
</dbReference>
<dbReference type="OrthoDB" id="10266662at2759"/>
<dbReference type="Proteomes" id="UP000783686">
    <property type="component" value="Unassembled WGS sequence"/>
</dbReference>
<feature type="domain" description="Poly(A) RNA polymerase mitochondrial-like central palm" evidence="1">
    <location>
        <begin position="12"/>
        <end position="148"/>
    </location>
</feature>
<dbReference type="PANTHER" id="PTHR12271">
    <property type="entry name" value="POLY A POLYMERASE CID PAP -RELATED"/>
    <property type="match status" value="1"/>
</dbReference>
<dbReference type="Gene3D" id="1.10.1410.10">
    <property type="match status" value="1"/>
</dbReference>
<sequence length="203" mass="23410">MDKNQLFTSLNNILLEFCEKNLLSQERFKEFELILADVEAQLKQAFPNWQVEAYGGSHNGFGLNSSDIDLTIIRPKTEKQCLTVDDVERVLCTEENQRKNLKSFENLLEKNVPLLKLKYGGVKNDIEVDFTVNNYKGVLNTKLLQIFSRIDPRVSQLHVIIKQWAKSNSLHGGPEYKFNTYSLALLVINYLQKVVTPPIMYIK</sequence>
<accession>A0A811JRW3</accession>
<dbReference type="InterPro" id="IPR043519">
    <property type="entry name" value="NT_sf"/>
</dbReference>
<organism evidence="2 3">
    <name type="scientific">Bursaphelenchus okinawaensis</name>
    <dbReference type="NCBI Taxonomy" id="465554"/>
    <lineage>
        <taxon>Eukaryota</taxon>
        <taxon>Metazoa</taxon>
        <taxon>Ecdysozoa</taxon>
        <taxon>Nematoda</taxon>
        <taxon>Chromadorea</taxon>
        <taxon>Rhabditida</taxon>
        <taxon>Tylenchina</taxon>
        <taxon>Tylenchomorpha</taxon>
        <taxon>Aphelenchoidea</taxon>
        <taxon>Aphelenchoididae</taxon>
        <taxon>Bursaphelenchus</taxon>
    </lineage>
</organism>
<dbReference type="EMBL" id="CAJFCW020000001">
    <property type="protein sequence ID" value="CAG9080272.1"/>
    <property type="molecule type" value="Genomic_DNA"/>
</dbReference>
<dbReference type="AlphaFoldDB" id="A0A811JRW3"/>
<dbReference type="GO" id="GO:0016779">
    <property type="term" value="F:nucleotidyltransferase activity"/>
    <property type="evidence" value="ECO:0007669"/>
    <property type="project" value="TreeGrafter"/>
</dbReference>
<dbReference type="CDD" id="cd05402">
    <property type="entry name" value="NT_PAP_TUTase"/>
    <property type="match status" value="1"/>
</dbReference>
<reference evidence="2" key="1">
    <citation type="submission" date="2020-09" db="EMBL/GenBank/DDBJ databases">
        <authorList>
            <person name="Kikuchi T."/>
        </authorList>
    </citation>
    <scope>NUCLEOTIDE SEQUENCE</scope>
    <source>
        <strain evidence="2">SH1</strain>
    </source>
</reference>
<dbReference type="EMBL" id="CAJFDH010000001">
    <property type="protein sequence ID" value="CAD5206043.1"/>
    <property type="molecule type" value="Genomic_DNA"/>
</dbReference>
<keyword evidence="3" id="KW-1185">Reference proteome</keyword>
<comment type="caution">
    <text evidence="2">The sequence shown here is derived from an EMBL/GenBank/DDBJ whole genome shotgun (WGS) entry which is preliminary data.</text>
</comment>
<dbReference type="SUPFAM" id="SSF81631">
    <property type="entry name" value="PAP/OAS1 substrate-binding domain"/>
    <property type="match status" value="1"/>
</dbReference>
<evidence type="ECO:0000313" key="3">
    <source>
        <dbReference type="Proteomes" id="UP000614601"/>
    </source>
</evidence>
<proteinExistence type="predicted"/>